<organism evidence="1 2">
    <name type="scientific">Pseudomonas frederiksbergensis</name>
    <dbReference type="NCBI Taxonomy" id="104087"/>
    <lineage>
        <taxon>Bacteria</taxon>
        <taxon>Pseudomonadati</taxon>
        <taxon>Pseudomonadota</taxon>
        <taxon>Gammaproteobacteria</taxon>
        <taxon>Pseudomonadales</taxon>
        <taxon>Pseudomonadaceae</taxon>
        <taxon>Pseudomonas</taxon>
    </lineage>
</organism>
<dbReference type="EMBL" id="PUIN01000012">
    <property type="protein sequence ID" value="PQP01449.1"/>
    <property type="molecule type" value="Genomic_DNA"/>
</dbReference>
<gene>
    <name evidence="1" type="ORF">C5612_21430</name>
</gene>
<dbReference type="Proteomes" id="UP000239687">
    <property type="component" value="Unassembled WGS sequence"/>
</dbReference>
<name>A0A2S8HG32_9PSED</name>
<accession>A0A2S8HG32</accession>
<reference evidence="1 2" key="1">
    <citation type="submission" date="2018-02" db="EMBL/GenBank/DDBJ databases">
        <title>Draft genome sequencing of Pseudomonas frederiksbergensis 11-D3.</title>
        <authorList>
            <person name="Zheng B.-X."/>
        </authorList>
    </citation>
    <scope>NUCLEOTIDE SEQUENCE [LARGE SCALE GENOMIC DNA]</scope>
    <source>
        <strain evidence="1 2">11-D3</strain>
    </source>
</reference>
<evidence type="ECO:0000313" key="1">
    <source>
        <dbReference type="EMBL" id="PQP01449.1"/>
    </source>
</evidence>
<sequence>MDENLFASVLTQINENQLALGAAIEELSNWMAQRGATEVADNIRCALQTIDRNQEFISLALISISTDFKESQVPKKNDPNDSN</sequence>
<proteinExistence type="predicted"/>
<dbReference type="AlphaFoldDB" id="A0A2S8HG32"/>
<comment type="caution">
    <text evidence="1">The sequence shown here is derived from an EMBL/GenBank/DDBJ whole genome shotgun (WGS) entry which is preliminary data.</text>
</comment>
<evidence type="ECO:0000313" key="2">
    <source>
        <dbReference type="Proteomes" id="UP000239687"/>
    </source>
</evidence>
<protein>
    <submittedName>
        <fullName evidence="1">Uncharacterized protein</fullName>
    </submittedName>
</protein>
<dbReference type="RefSeq" id="WP_105345218.1">
    <property type="nucleotide sequence ID" value="NZ_PUIN01000012.1"/>
</dbReference>